<evidence type="ECO:0000256" key="1">
    <source>
        <dbReference type="SAM" id="MobiDB-lite"/>
    </source>
</evidence>
<proteinExistence type="predicted"/>
<evidence type="ECO:0000313" key="2">
    <source>
        <dbReference type="EMBL" id="CAE0683246.1"/>
    </source>
</evidence>
<dbReference type="AlphaFoldDB" id="A0A6V3UGU5"/>
<feature type="region of interest" description="Disordered" evidence="1">
    <location>
        <begin position="1"/>
        <end position="47"/>
    </location>
</feature>
<evidence type="ECO:0008006" key="3">
    <source>
        <dbReference type="Google" id="ProtNLM"/>
    </source>
</evidence>
<organism evidence="2">
    <name type="scientific">Lotharella globosa</name>
    <dbReference type="NCBI Taxonomy" id="91324"/>
    <lineage>
        <taxon>Eukaryota</taxon>
        <taxon>Sar</taxon>
        <taxon>Rhizaria</taxon>
        <taxon>Cercozoa</taxon>
        <taxon>Chlorarachniophyceae</taxon>
        <taxon>Lotharella</taxon>
    </lineage>
</organism>
<feature type="compositionally biased region" description="Low complexity" evidence="1">
    <location>
        <begin position="1"/>
        <end position="21"/>
    </location>
</feature>
<name>A0A6V3UGU5_9EUKA</name>
<gene>
    <name evidence="2" type="ORF">LGLO00237_LOCUS35034</name>
</gene>
<protein>
    <recommendedName>
        <fullName evidence="3">Ubiquitin-like domain-containing protein</fullName>
    </recommendedName>
</protein>
<reference evidence="2" key="1">
    <citation type="submission" date="2021-01" db="EMBL/GenBank/DDBJ databases">
        <authorList>
            <person name="Corre E."/>
            <person name="Pelletier E."/>
            <person name="Niang G."/>
            <person name="Scheremetjew M."/>
            <person name="Finn R."/>
            <person name="Kale V."/>
            <person name="Holt S."/>
            <person name="Cochrane G."/>
            <person name="Meng A."/>
            <person name="Brown T."/>
            <person name="Cohen L."/>
        </authorList>
    </citation>
    <scope>NUCLEOTIDE SEQUENCE</scope>
    <source>
        <strain evidence="2">CCCM811</strain>
    </source>
</reference>
<accession>A0A6V3UGU5</accession>
<sequence length="378" mass="43070">MDLESPSATSSAAPSFFGSTTGEFLCNRKPKSEMDTENFGFEEDTKKKRKRKIFSQKSSEFEFREFQNKRRSRNWLTDSERMPKVRRVLSINPEIEKDCMTVSVLFVPIRPDIASIKTSFIVDRNAVNRVVLSKLSNKYGIPPGEIVLRHVDGDVFNQINDMSIAQALESSHVVAYQVPFLRTRVKRIQSFLKSIPSAYLKDFELFNSTIYHRPIRVWRMLNSLKTTQDSKKAKHSREWVSRVMNVPSTLSETFCTAVEKIKGFVKGTCLMEQYTILVVAVQDMDRWKHVAIPQYVPYHAGKTTFGELRTLALGYVRRSIGGRPGFSSVQAQNVEFLHSGARCPLKGRLTAGVKTYPFPSDGSRIIMTRLAMIVCNLS</sequence>
<dbReference type="EMBL" id="HBIV01050857">
    <property type="protein sequence ID" value="CAE0683246.1"/>
    <property type="molecule type" value="Transcribed_RNA"/>
</dbReference>